<gene>
    <name evidence="2" type="ORF">CCGE525_05475</name>
</gene>
<protein>
    <submittedName>
        <fullName evidence="2">DNA-binding protein</fullName>
    </submittedName>
</protein>
<dbReference type="AlphaFoldDB" id="A0A387FYY1"/>
<accession>A0A387FYY1</accession>
<dbReference type="Proteomes" id="UP000282195">
    <property type="component" value="Chromosome"/>
</dbReference>
<sequence>MCRMLTTQSRERFIKINRSVRISGHSTSVRLEDAFWRTLEDMAALEGMSTAKLIAELYYEALEQHGSAPNLASVLRTVCLLYREERNMHRDMPRLA</sequence>
<feature type="domain" description="Ribbon-helix-helix" evidence="1">
    <location>
        <begin position="16"/>
        <end position="82"/>
    </location>
</feature>
<keyword evidence="3" id="KW-1185">Reference proteome</keyword>
<dbReference type="KEGG" id="rjg:CCGE525_05475"/>
<proteinExistence type="predicted"/>
<evidence type="ECO:0000313" key="3">
    <source>
        <dbReference type="Proteomes" id="UP000282195"/>
    </source>
</evidence>
<reference evidence="2 3" key="1">
    <citation type="submission" date="2018-10" db="EMBL/GenBank/DDBJ databases">
        <title>Rhizobium etli, R. leguminosarum and a new Rhizobium genospecies from Phaseolus dumosus.</title>
        <authorList>
            <person name="Ramirez-Puebla S.T."/>
            <person name="Rogel-Hernandez M.A."/>
            <person name="Guerrero G."/>
            <person name="Ormeno-Orrillo E."/>
            <person name="Martinez-Romero J.C."/>
            <person name="Negrete-Yankelevich S."/>
            <person name="Martinez-Romero E."/>
        </authorList>
    </citation>
    <scope>NUCLEOTIDE SEQUENCE [LARGE SCALE GENOMIC DNA]</scope>
    <source>
        <strain evidence="2 3">CCGE525</strain>
    </source>
</reference>
<evidence type="ECO:0000259" key="1">
    <source>
        <dbReference type="Pfam" id="PF13467"/>
    </source>
</evidence>
<dbReference type="GO" id="GO:0003677">
    <property type="term" value="F:DNA binding"/>
    <property type="evidence" value="ECO:0007669"/>
    <property type="project" value="UniProtKB-KW"/>
</dbReference>
<evidence type="ECO:0000313" key="2">
    <source>
        <dbReference type="EMBL" id="AYG61314.1"/>
    </source>
</evidence>
<keyword evidence="2" id="KW-0238">DNA-binding</keyword>
<dbReference type="Gene3D" id="1.10.3990.20">
    <property type="entry name" value="protein bp1543"/>
    <property type="match status" value="1"/>
</dbReference>
<name>A0A387FYY1_9HYPH</name>
<dbReference type="Pfam" id="PF13467">
    <property type="entry name" value="RHH_4"/>
    <property type="match status" value="1"/>
</dbReference>
<dbReference type="InterPro" id="IPR038268">
    <property type="entry name" value="RHH_sf"/>
</dbReference>
<dbReference type="EMBL" id="CP032694">
    <property type="protein sequence ID" value="AYG61314.1"/>
    <property type="molecule type" value="Genomic_DNA"/>
</dbReference>
<dbReference type="OrthoDB" id="5458732at2"/>
<dbReference type="InterPro" id="IPR027373">
    <property type="entry name" value="RHH_dom"/>
</dbReference>
<organism evidence="2 3">
    <name type="scientific">Rhizobium jaguaris</name>
    <dbReference type="NCBI Taxonomy" id="1312183"/>
    <lineage>
        <taxon>Bacteria</taxon>
        <taxon>Pseudomonadati</taxon>
        <taxon>Pseudomonadota</taxon>
        <taxon>Alphaproteobacteria</taxon>
        <taxon>Hyphomicrobiales</taxon>
        <taxon>Rhizobiaceae</taxon>
        <taxon>Rhizobium/Agrobacterium group</taxon>
        <taxon>Rhizobium</taxon>
    </lineage>
</organism>